<evidence type="ECO:0000313" key="1">
    <source>
        <dbReference type="EMBL" id="TQM91619.1"/>
    </source>
</evidence>
<keyword evidence="2" id="KW-1185">Reference proteome</keyword>
<sequence length="126" mass="13716">MFRLFDMLGRSSAVRALDDALRASGVHPLMVPEPVKLTVIQLNKKWGNDRGQDAAFAEAAALLAYCMLGHAQFAENNSAEEAERADTRIEIALDDGDTLDAKLILLALHSGLISPEIADRIDLDDL</sequence>
<comment type="caution">
    <text evidence="1">The sequence shown here is derived from an EMBL/GenBank/DDBJ whole genome shotgun (WGS) entry which is preliminary data.</text>
</comment>
<organism evidence="1 2">
    <name type="scientific">Roseinatronobacter monicus</name>
    <dbReference type="NCBI Taxonomy" id="393481"/>
    <lineage>
        <taxon>Bacteria</taxon>
        <taxon>Pseudomonadati</taxon>
        <taxon>Pseudomonadota</taxon>
        <taxon>Alphaproteobacteria</taxon>
        <taxon>Rhodobacterales</taxon>
        <taxon>Paracoccaceae</taxon>
        <taxon>Roseinatronobacter</taxon>
    </lineage>
</organism>
<accession>A0A543K954</accession>
<dbReference type="AlphaFoldDB" id="A0A543K954"/>
<dbReference type="Proteomes" id="UP000320582">
    <property type="component" value="Unassembled WGS sequence"/>
</dbReference>
<dbReference type="EMBL" id="VFPT01000001">
    <property type="protein sequence ID" value="TQM91619.1"/>
    <property type="molecule type" value="Genomic_DNA"/>
</dbReference>
<gene>
    <name evidence="1" type="ORF">BD293_0194</name>
</gene>
<protein>
    <submittedName>
        <fullName evidence="1">Uncharacterized protein</fullName>
    </submittedName>
</protein>
<dbReference type="OrthoDB" id="8419627at2"/>
<proteinExistence type="predicted"/>
<reference evidence="1 2" key="1">
    <citation type="submission" date="2019-06" db="EMBL/GenBank/DDBJ databases">
        <title>Genomic Encyclopedia of Archaeal and Bacterial Type Strains, Phase II (KMG-II): from individual species to whole genera.</title>
        <authorList>
            <person name="Goeker M."/>
        </authorList>
    </citation>
    <scope>NUCLEOTIDE SEQUENCE [LARGE SCALE GENOMIC DNA]</scope>
    <source>
        <strain evidence="1 2">DSM 18423</strain>
    </source>
</reference>
<evidence type="ECO:0000313" key="2">
    <source>
        <dbReference type="Proteomes" id="UP000320582"/>
    </source>
</evidence>
<dbReference type="RefSeq" id="WP_142079393.1">
    <property type="nucleotide sequence ID" value="NZ_VFPT01000001.1"/>
</dbReference>
<name>A0A543K954_9RHOB</name>